<evidence type="ECO:0000256" key="2">
    <source>
        <dbReference type="SAM" id="MobiDB-lite"/>
    </source>
</evidence>
<gene>
    <name evidence="5" type="ORF">GCM10010334_53830</name>
</gene>
<dbReference type="PANTHER" id="PTHR33392">
    <property type="entry name" value="POLYISOPRENYL-TEICHOIC ACID--PEPTIDOGLYCAN TEICHOIC ACID TRANSFERASE TAGU"/>
    <property type="match status" value="1"/>
</dbReference>
<feature type="domain" description="Cell envelope-related transcriptional attenuator" evidence="4">
    <location>
        <begin position="178"/>
        <end position="334"/>
    </location>
</feature>
<name>A0A918X1Z5_9ACTN</name>
<evidence type="ECO:0000259" key="4">
    <source>
        <dbReference type="Pfam" id="PF03816"/>
    </source>
</evidence>
<organism evidence="5 6">
    <name type="scientific">Streptomyces finlayi</name>
    <dbReference type="NCBI Taxonomy" id="67296"/>
    <lineage>
        <taxon>Bacteria</taxon>
        <taxon>Bacillati</taxon>
        <taxon>Actinomycetota</taxon>
        <taxon>Actinomycetes</taxon>
        <taxon>Kitasatosporales</taxon>
        <taxon>Streptomycetaceae</taxon>
        <taxon>Streptomyces</taxon>
    </lineage>
</organism>
<keyword evidence="3" id="KW-1133">Transmembrane helix</keyword>
<evidence type="ECO:0000313" key="6">
    <source>
        <dbReference type="Proteomes" id="UP000638353"/>
    </source>
</evidence>
<proteinExistence type="inferred from homology"/>
<dbReference type="InterPro" id="IPR050922">
    <property type="entry name" value="LytR/CpsA/Psr_CW_biosynth"/>
</dbReference>
<feature type="transmembrane region" description="Helical" evidence="3">
    <location>
        <begin position="105"/>
        <end position="125"/>
    </location>
</feature>
<evidence type="ECO:0000256" key="3">
    <source>
        <dbReference type="SAM" id="Phobius"/>
    </source>
</evidence>
<dbReference type="NCBIfam" id="TIGR00350">
    <property type="entry name" value="lytR_cpsA_psr"/>
    <property type="match status" value="1"/>
</dbReference>
<dbReference type="Pfam" id="PF03816">
    <property type="entry name" value="LytR_cpsA_psr"/>
    <property type="match status" value="1"/>
</dbReference>
<feature type="region of interest" description="Disordered" evidence="2">
    <location>
        <begin position="1"/>
        <end position="97"/>
    </location>
</feature>
<reference evidence="5" key="1">
    <citation type="journal article" date="2014" name="Int. J. Syst. Evol. Microbiol.">
        <title>Complete genome sequence of Corynebacterium casei LMG S-19264T (=DSM 44701T), isolated from a smear-ripened cheese.</title>
        <authorList>
            <consortium name="US DOE Joint Genome Institute (JGI-PGF)"/>
            <person name="Walter F."/>
            <person name="Albersmeier A."/>
            <person name="Kalinowski J."/>
            <person name="Ruckert C."/>
        </authorList>
    </citation>
    <scope>NUCLEOTIDE SEQUENCE</scope>
    <source>
        <strain evidence="5">JCM 4637</strain>
    </source>
</reference>
<protein>
    <recommendedName>
        <fullName evidence="4">Cell envelope-related transcriptional attenuator domain-containing protein</fullName>
    </recommendedName>
</protein>
<feature type="compositionally biased region" description="Basic and acidic residues" evidence="2">
    <location>
        <begin position="35"/>
        <end position="69"/>
    </location>
</feature>
<feature type="compositionally biased region" description="Low complexity" evidence="2">
    <location>
        <begin position="1"/>
        <end position="11"/>
    </location>
</feature>
<comment type="similarity">
    <text evidence="1">Belongs to the LytR/CpsA/Psr (LCP) family.</text>
</comment>
<comment type="caution">
    <text evidence="5">The sequence shown here is derived from an EMBL/GenBank/DDBJ whole genome shotgun (WGS) entry which is preliminary data.</text>
</comment>
<dbReference type="PANTHER" id="PTHR33392:SF6">
    <property type="entry name" value="POLYISOPRENYL-TEICHOIC ACID--PEPTIDOGLYCAN TEICHOIC ACID TRANSFERASE TAGU"/>
    <property type="match status" value="1"/>
</dbReference>
<keyword evidence="3" id="KW-0812">Transmembrane</keyword>
<keyword evidence="3" id="KW-0472">Membrane</keyword>
<reference evidence="5" key="2">
    <citation type="submission" date="2020-09" db="EMBL/GenBank/DDBJ databases">
        <authorList>
            <person name="Sun Q."/>
            <person name="Ohkuma M."/>
        </authorList>
    </citation>
    <scope>NUCLEOTIDE SEQUENCE</scope>
    <source>
        <strain evidence="5">JCM 4637</strain>
    </source>
</reference>
<dbReference type="EMBL" id="BMVC01000011">
    <property type="protein sequence ID" value="GHD04671.1"/>
    <property type="molecule type" value="Genomic_DNA"/>
</dbReference>
<feature type="compositionally biased region" description="Low complexity" evidence="2">
    <location>
        <begin position="71"/>
        <end position="82"/>
    </location>
</feature>
<accession>A0A918X1Z5</accession>
<dbReference type="Gene3D" id="3.40.630.190">
    <property type="entry name" value="LCP protein"/>
    <property type="match status" value="1"/>
</dbReference>
<dbReference type="AlphaFoldDB" id="A0A918X1Z5"/>
<dbReference type="RefSeq" id="WP_229898226.1">
    <property type="nucleotide sequence ID" value="NZ_BMVC01000011.1"/>
</dbReference>
<dbReference type="InterPro" id="IPR004474">
    <property type="entry name" value="LytR_CpsA_psr"/>
</dbReference>
<dbReference type="Proteomes" id="UP000638353">
    <property type="component" value="Unassembled WGS sequence"/>
</dbReference>
<evidence type="ECO:0000313" key="5">
    <source>
        <dbReference type="EMBL" id="GHD04671.1"/>
    </source>
</evidence>
<sequence length="442" mass="47871">MGSRGKNSRGAASGGRRKQSGSGGRRTQPSPSTRPYDEPTHRSYDESARPSYDDPARRPYDEPPRREEPAEPYQGRAAARRAQGGGGRAANRRGRRRPAGRFRKLKWVLAALLVLGGSGMAWVYFSLDGNLKQVDIEGALGTNRPAEVDNGSLDILVLGSDSRSGSNGAYGKDVGSARADIAMVVHVHAGHEKASVVSVPRDTLVTRPECQSHSGKLRPEAERQVFNTAYEIGGPVCAVKTVERLTGIRMDHYMEVDFSGFKQLIDELGGVSITTAKDIDDPKSKLQLPAGTHQLNGEQSLGLVRTRKTVGDSSDLGRIQLQQAFVKALMEQVKDVGIFSNPKKLYDLADTATRTVTTDSGLGSVPSLLSFGNTLSGIGAKDMTMITLPIDYDAKDKYRVIPLKEQSQLLWQSLREDKPIPESVTKDSAGDKVDADKVIKGD</sequence>
<feature type="region of interest" description="Disordered" evidence="2">
    <location>
        <begin position="420"/>
        <end position="442"/>
    </location>
</feature>
<evidence type="ECO:0000256" key="1">
    <source>
        <dbReference type="ARBA" id="ARBA00006068"/>
    </source>
</evidence>